<gene>
    <name evidence="2" type="ORF">ECRASSUSDP1_LOCUS15589</name>
</gene>
<evidence type="ECO:0000256" key="1">
    <source>
        <dbReference type="SAM" id="Phobius"/>
    </source>
</evidence>
<protein>
    <submittedName>
        <fullName evidence="2">Uncharacterized protein</fullName>
    </submittedName>
</protein>
<accession>A0AAD1XKB0</accession>
<dbReference type="EMBL" id="CAMPGE010015624">
    <property type="protein sequence ID" value="CAI2374237.1"/>
    <property type="molecule type" value="Genomic_DNA"/>
</dbReference>
<evidence type="ECO:0000313" key="3">
    <source>
        <dbReference type="Proteomes" id="UP001295684"/>
    </source>
</evidence>
<sequence length="63" mass="7405">MFDRVNSMVNRKPFCNFDKVFFGRNFNCCFIVLEGLVIWIKASCGRDMKIVGCLIFSFTCERH</sequence>
<keyword evidence="1" id="KW-1133">Transmembrane helix</keyword>
<keyword evidence="3" id="KW-1185">Reference proteome</keyword>
<reference evidence="2" key="1">
    <citation type="submission" date="2023-07" db="EMBL/GenBank/DDBJ databases">
        <authorList>
            <consortium name="AG Swart"/>
            <person name="Singh M."/>
            <person name="Singh A."/>
            <person name="Seah K."/>
            <person name="Emmerich C."/>
        </authorList>
    </citation>
    <scope>NUCLEOTIDE SEQUENCE</scope>
    <source>
        <strain evidence="2">DP1</strain>
    </source>
</reference>
<comment type="caution">
    <text evidence="2">The sequence shown here is derived from an EMBL/GenBank/DDBJ whole genome shotgun (WGS) entry which is preliminary data.</text>
</comment>
<keyword evidence="1" id="KW-0812">Transmembrane</keyword>
<keyword evidence="1" id="KW-0472">Membrane</keyword>
<proteinExistence type="predicted"/>
<feature type="transmembrane region" description="Helical" evidence="1">
    <location>
        <begin position="20"/>
        <end position="40"/>
    </location>
</feature>
<name>A0AAD1XKB0_EUPCR</name>
<dbReference type="AlphaFoldDB" id="A0AAD1XKB0"/>
<evidence type="ECO:0000313" key="2">
    <source>
        <dbReference type="EMBL" id="CAI2374237.1"/>
    </source>
</evidence>
<dbReference type="Proteomes" id="UP001295684">
    <property type="component" value="Unassembled WGS sequence"/>
</dbReference>
<organism evidence="2 3">
    <name type="scientific">Euplotes crassus</name>
    <dbReference type="NCBI Taxonomy" id="5936"/>
    <lineage>
        <taxon>Eukaryota</taxon>
        <taxon>Sar</taxon>
        <taxon>Alveolata</taxon>
        <taxon>Ciliophora</taxon>
        <taxon>Intramacronucleata</taxon>
        <taxon>Spirotrichea</taxon>
        <taxon>Hypotrichia</taxon>
        <taxon>Euplotida</taxon>
        <taxon>Euplotidae</taxon>
        <taxon>Moneuplotes</taxon>
    </lineage>
</organism>